<protein>
    <recommendedName>
        <fullName evidence="5">RNase H type-1 domain-containing protein</fullName>
    </recommendedName>
</protein>
<dbReference type="GO" id="GO:0003676">
    <property type="term" value="F:nucleic acid binding"/>
    <property type="evidence" value="ECO:0007669"/>
    <property type="project" value="InterPro"/>
</dbReference>
<dbReference type="PANTHER" id="PTHR33116">
    <property type="entry name" value="REVERSE TRANSCRIPTASE ZINC-BINDING DOMAIN-CONTAINING PROTEIN-RELATED-RELATED"/>
    <property type="match status" value="1"/>
</dbReference>
<name>A0AAN7GI94_QUERU</name>
<dbReference type="Pfam" id="PF13456">
    <property type="entry name" value="RVT_3"/>
    <property type="match status" value="1"/>
</dbReference>
<evidence type="ECO:0000313" key="3">
    <source>
        <dbReference type="EMBL" id="KAK4608134.1"/>
    </source>
</evidence>
<dbReference type="SUPFAM" id="SSF53098">
    <property type="entry name" value="Ribonuclease H-like"/>
    <property type="match status" value="1"/>
</dbReference>
<proteinExistence type="predicted"/>
<dbReference type="Gene3D" id="3.30.420.10">
    <property type="entry name" value="Ribonuclease H-like superfamily/Ribonuclease H"/>
    <property type="match status" value="1"/>
</dbReference>
<evidence type="ECO:0000313" key="4">
    <source>
        <dbReference type="Proteomes" id="UP001324115"/>
    </source>
</evidence>
<gene>
    <name evidence="3" type="ORF">RGQ29_001801</name>
</gene>
<dbReference type="InterPro" id="IPR044730">
    <property type="entry name" value="RNase_H-like_dom_plant"/>
</dbReference>
<dbReference type="PANTHER" id="PTHR33116:SF78">
    <property type="entry name" value="OS12G0587133 PROTEIN"/>
    <property type="match status" value="1"/>
</dbReference>
<evidence type="ECO:0000259" key="2">
    <source>
        <dbReference type="Pfam" id="PF13966"/>
    </source>
</evidence>
<feature type="domain" description="Reverse transcriptase zinc-binding" evidence="2">
    <location>
        <begin position="258"/>
        <end position="323"/>
    </location>
</feature>
<dbReference type="EMBL" id="JAXUIC010000001">
    <property type="protein sequence ID" value="KAK4608134.1"/>
    <property type="molecule type" value="Genomic_DNA"/>
</dbReference>
<evidence type="ECO:0008006" key="5">
    <source>
        <dbReference type="Google" id="ProtNLM"/>
    </source>
</evidence>
<dbReference type="InterPro" id="IPR026960">
    <property type="entry name" value="RVT-Znf"/>
</dbReference>
<dbReference type="InterPro" id="IPR012337">
    <property type="entry name" value="RNaseH-like_sf"/>
</dbReference>
<dbReference type="GO" id="GO:0004523">
    <property type="term" value="F:RNA-DNA hybrid ribonuclease activity"/>
    <property type="evidence" value="ECO:0007669"/>
    <property type="project" value="InterPro"/>
</dbReference>
<feature type="domain" description="RNase H type-1" evidence="1">
    <location>
        <begin position="432"/>
        <end position="530"/>
    </location>
</feature>
<keyword evidence="4" id="KW-1185">Reference proteome</keyword>
<dbReference type="CDD" id="cd06222">
    <property type="entry name" value="RNase_H_like"/>
    <property type="match status" value="1"/>
</dbReference>
<reference evidence="3 4" key="1">
    <citation type="journal article" date="2023" name="G3 (Bethesda)">
        <title>A haplotype-resolved chromosome-scale genome for Quercus rubra L. provides insights into the genetics of adaptive traits for red oak species.</title>
        <authorList>
            <person name="Kapoor B."/>
            <person name="Jenkins J."/>
            <person name="Schmutz J."/>
            <person name="Zhebentyayeva T."/>
            <person name="Kuelheim C."/>
            <person name="Coggeshall M."/>
            <person name="Heim C."/>
            <person name="Lasky J.R."/>
            <person name="Leites L."/>
            <person name="Islam-Faridi N."/>
            <person name="Romero-Severson J."/>
            <person name="DeLeo V.L."/>
            <person name="Lucas S.M."/>
            <person name="Lazic D."/>
            <person name="Gailing O."/>
            <person name="Carlson J."/>
            <person name="Staton M."/>
        </authorList>
    </citation>
    <scope>NUCLEOTIDE SEQUENCE [LARGE SCALE GENOMIC DNA]</scope>
    <source>
        <strain evidence="3">Pseudo-F2</strain>
    </source>
</reference>
<sequence length="578" mass="65528">MVKASRSGFPIIHRGSVGNAFNFVLDKVQCKLAGWKSRLLSKAGRLILAKSAVAPIAEYYMQCHSLPAKVCDSVDKMMRDFIWGSTEERRRMHLVKWSIVTMPKDLGGLGLYSMKHINEAILAKLCWRLTHEEGKPWANMLLAKYLCPNRLTEEGGKLPCSRIWAACKKGGPIYVKGLRWTIKNGESVNMWLDFWLPFGRLREFIFGPLNRGEDELSVRQCFDENHTWKPSSVSFVLPDNMLNAIKATPFSFSPQTNNSLMWAFSKNGSFSLQAAYLIAKGIPTAQMLCSRGLTIDPVCKLCNKHFETIEHLFRGCEIAHQFWLQLQTPHCYRNSFTLPFKDWLEINCIDKLNVMVRGIPWRVLFPMGLWFLWTHRNTFLFRSGSVDTQNWRKCIQGSVEFYSIGLPSKAKQLKNVVSVGWEKPPRGWVKLNTDGSAMKNPDRAGGGGLLRDHDGVWLKGFARGLGFTNSILAEHWALRDGLLLAKELGFQQLIIELDALSVVILMNNETENLLMEPLLTDCRNLLKEIPNKHCADALAKLGSQSLYSFAVFCNPPPVVESILAFDKANTRCNRLLNP</sequence>
<dbReference type="Proteomes" id="UP001324115">
    <property type="component" value="Unassembled WGS sequence"/>
</dbReference>
<dbReference type="InterPro" id="IPR036397">
    <property type="entry name" value="RNaseH_sf"/>
</dbReference>
<dbReference type="InterPro" id="IPR002156">
    <property type="entry name" value="RNaseH_domain"/>
</dbReference>
<comment type="caution">
    <text evidence="3">The sequence shown here is derived from an EMBL/GenBank/DDBJ whole genome shotgun (WGS) entry which is preliminary data.</text>
</comment>
<evidence type="ECO:0000259" key="1">
    <source>
        <dbReference type="Pfam" id="PF13456"/>
    </source>
</evidence>
<dbReference type="AlphaFoldDB" id="A0AAN7GI94"/>
<accession>A0AAN7GI94</accession>
<organism evidence="3 4">
    <name type="scientific">Quercus rubra</name>
    <name type="common">Northern red oak</name>
    <name type="synonym">Quercus borealis</name>
    <dbReference type="NCBI Taxonomy" id="3512"/>
    <lineage>
        <taxon>Eukaryota</taxon>
        <taxon>Viridiplantae</taxon>
        <taxon>Streptophyta</taxon>
        <taxon>Embryophyta</taxon>
        <taxon>Tracheophyta</taxon>
        <taxon>Spermatophyta</taxon>
        <taxon>Magnoliopsida</taxon>
        <taxon>eudicotyledons</taxon>
        <taxon>Gunneridae</taxon>
        <taxon>Pentapetalae</taxon>
        <taxon>rosids</taxon>
        <taxon>fabids</taxon>
        <taxon>Fagales</taxon>
        <taxon>Fagaceae</taxon>
        <taxon>Quercus</taxon>
    </lineage>
</organism>
<dbReference type="Pfam" id="PF13966">
    <property type="entry name" value="zf-RVT"/>
    <property type="match status" value="1"/>
</dbReference>